<evidence type="ECO:0000313" key="3">
    <source>
        <dbReference type="EMBL" id="CAE2244158.1"/>
    </source>
</evidence>
<dbReference type="AlphaFoldDB" id="A0A7S4IZ80"/>
<accession>A0A7S4IZ80</accession>
<name>A0A7S4IZ80_9EUKA</name>
<reference evidence="3" key="1">
    <citation type="submission" date="2021-01" db="EMBL/GenBank/DDBJ databases">
        <authorList>
            <person name="Corre E."/>
            <person name="Pelletier E."/>
            <person name="Niang G."/>
            <person name="Scheremetjew M."/>
            <person name="Finn R."/>
            <person name="Kale V."/>
            <person name="Holt S."/>
            <person name="Cochrane G."/>
            <person name="Meng A."/>
            <person name="Brown T."/>
            <person name="Cohen L."/>
        </authorList>
    </citation>
    <scope>NUCLEOTIDE SEQUENCE</scope>
    <source>
        <strain evidence="3">UIO037</strain>
    </source>
</reference>
<dbReference type="InterPro" id="IPR013272">
    <property type="entry name" value="Vps72/YL1_C"/>
</dbReference>
<feature type="region of interest" description="Disordered" evidence="1">
    <location>
        <begin position="52"/>
        <end position="110"/>
    </location>
</feature>
<proteinExistence type="predicted"/>
<sequence>MPGGATVGGGDGKAAAELAAAPGGRVCVITGLPAKYKDPLTGLPYANLDAYKELRRRHPDPNKPPPPPEGEAKEGGGEAEGAPNEPPPERLRPILTGGMGRRVNKAVAIS</sequence>
<protein>
    <recommendedName>
        <fullName evidence="2">Vps72/YL1 C-terminal domain-containing protein</fullName>
    </recommendedName>
</protein>
<dbReference type="GO" id="GO:0005634">
    <property type="term" value="C:nucleus"/>
    <property type="evidence" value="ECO:0007669"/>
    <property type="project" value="TreeGrafter"/>
</dbReference>
<dbReference type="PANTHER" id="PTHR13275:SF4">
    <property type="entry name" value="VACUOLAR PROTEIN SORTING-ASSOCIATED PROTEIN 72 HOMOLOG"/>
    <property type="match status" value="1"/>
</dbReference>
<evidence type="ECO:0000256" key="1">
    <source>
        <dbReference type="SAM" id="MobiDB-lite"/>
    </source>
</evidence>
<evidence type="ECO:0000259" key="2">
    <source>
        <dbReference type="SMART" id="SM00993"/>
    </source>
</evidence>
<dbReference type="PANTHER" id="PTHR13275">
    <property type="entry name" value="YL-1 PROTEIN TRANSCRIPTION FACTOR-LIKE 1"/>
    <property type="match status" value="1"/>
</dbReference>
<feature type="domain" description="Vps72/YL1 C-terminal" evidence="2">
    <location>
        <begin position="25"/>
        <end position="54"/>
    </location>
</feature>
<dbReference type="EMBL" id="HBKO01029839">
    <property type="protein sequence ID" value="CAE2244158.1"/>
    <property type="molecule type" value="Transcribed_RNA"/>
</dbReference>
<dbReference type="SMART" id="SM00993">
    <property type="entry name" value="YL1_C"/>
    <property type="match status" value="1"/>
</dbReference>
<organism evidence="3">
    <name type="scientific">Prymnesium polylepis</name>
    <dbReference type="NCBI Taxonomy" id="72548"/>
    <lineage>
        <taxon>Eukaryota</taxon>
        <taxon>Haptista</taxon>
        <taxon>Haptophyta</taxon>
        <taxon>Prymnesiophyceae</taxon>
        <taxon>Prymnesiales</taxon>
        <taxon>Prymnesiaceae</taxon>
        <taxon>Prymnesium</taxon>
    </lineage>
</organism>
<gene>
    <name evidence="3" type="ORF">CPOL0286_LOCUS13573</name>
</gene>
<dbReference type="Pfam" id="PF08265">
    <property type="entry name" value="YL1_C"/>
    <property type="match status" value="1"/>
</dbReference>